<organism evidence="6 7">
    <name type="scientific">Pseudocercospora fuligena</name>
    <dbReference type="NCBI Taxonomy" id="685502"/>
    <lineage>
        <taxon>Eukaryota</taxon>
        <taxon>Fungi</taxon>
        <taxon>Dikarya</taxon>
        <taxon>Ascomycota</taxon>
        <taxon>Pezizomycotina</taxon>
        <taxon>Dothideomycetes</taxon>
        <taxon>Dothideomycetidae</taxon>
        <taxon>Mycosphaerellales</taxon>
        <taxon>Mycosphaerellaceae</taxon>
        <taxon>Pseudocercospora</taxon>
    </lineage>
</organism>
<dbReference type="OrthoDB" id="428768at2759"/>
<evidence type="ECO:0000256" key="3">
    <source>
        <dbReference type="ARBA" id="ARBA00022833"/>
    </source>
</evidence>
<comment type="similarity">
    <text evidence="1">Belongs to the Gfa family.</text>
</comment>
<dbReference type="EMBL" id="JABCIY010000175">
    <property type="protein sequence ID" value="KAF7190267.1"/>
    <property type="molecule type" value="Genomic_DNA"/>
</dbReference>
<gene>
    <name evidence="6" type="ORF">HII31_08598</name>
</gene>
<feature type="domain" description="CENP-V/GFA" evidence="5">
    <location>
        <begin position="10"/>
        <end position="126"/>
    </location>
</feature>
<comment type="caution">
    <text evidence="6">The sequence shown here is derived from an EMBL/GenBank/DDBJ whole genome shotgun (WGS) entry which is preliminary data.</text>
</comment>
<dbReference type="InterPro" id="IPR011057">
    <property type="entry name" value="Mss4-like_sf"/>
</dbReference>
<reference evidence="6" key="1">
    <citation type="submission" date="2020-04" db="EMBL/GenBank/DDBJ databases">
        <title>Draft genome resource of the tomato pathogen Pseudocercospora fuligena.</title>
        <authorList>
            <person name="Zaccaron A."/>
        </authorList>
    </citation>
    <scope>NUCLEOTIDE SEQUENCE</scope>
    <source>
        <strain evidence="6">PF001</strain>
    </source>
</reference>
<evidence type="ECO:0000313" key="6">
    <source>
        <dbReference type="EMBL" id="KAF7190267.1"/>
    </source>
</evidence>
<dbReference type="GO" id="GO:0046872">
    <property type="term" value="F:metal ion binding"/>
    <property type="evidence" value="ECO:0007669"/>
    <property type="project" value="UniProtKB-KW"/>
</dbReference>
<evidence type="ECO:0000256" key="2">
    <source>
        <dbReference type="ARBA" id="ARBA00022723"/>
    </source>
</evidence>
<dbReference type="AlphaFoldDB" id="A0A8H6RGT1"/>
<dbReference type="PANTHER" id="PTHR33337">
    <property type="entry name" value="GFA DOMAIN-CONTAINING PROTEIN"/>
    <property type="match status" value="1"/>
</dbReference>
<evidence type="ECO:0000256" key="4">
    <source>
        <dbReference type="ARBA" id="ARBA00023239"/>
    </source>
</evidence>
<dbReference type="Pfam" id="PF04828">
    <property type="entry name" value="GFA"/>
    <property type="match status" value="1"/>
</dbReference>
<accession>A0A8H6RGT1</accession>
<dbReference type="SUPFAM" id="SSF51316">
    <property type="entry name" value="Mss4-like"/>
    <property type="match status" value="1"/>
</dbReference>
<evidence type="ECO:0000256" key="1">
    <source>
        <dbReference type="ARBA" id="ARBA00005495"/>
    </source>
</evidence>
<proteinExistence type="inferred from homology"/>
<protein>
    <recommendedName>
        <fullName evidence="5">CENP-V/GFA domain-containing protein</fullName>
    </recommendedName>
</protein>
<dbReference type="Proteomes" id="UP000660729">
    <property type="component" value="Unassembled WGS sequence"/>
</dbReference>
<keyword evidence="4" id="KW-0456">Lyase</keyword>
<dbReference type="PANTHER" id="PTHR33337:SF40">
    <property type="entry name" value="CENP-V_GFA DOMAIN-CONTAINING PROTEIN-RELATED"/>
    <property type="match status" value="1"/>
</dbReference>
<dbReference type="Gene3D" id="3.90.1590.10">
    <property type="entry name" value="glutathione-dependent formaldehyde- activating enzyme (gfa)"/>
    <property type="match status" value="1"/>
</dbReference>
<keyword evidence="2" id="KW-0479">Metal-binding</keyword>
<dbReference type="GO" id="GO:0016846">
    <property type="term" value="F:carbon-sulfur lyase activity"/>
    <property type="evidence" value="ECO:0007669"/>
    <property type="project" value="InterPro"/>
</dbReference>
<keyword evidence="7" id="KW-1185">Reference proteome</keyword>
<dbReference type="InterPro" id="IPR006913">
    <property type="entry name" value="CENP-V/GFA"/>
</dbReference>
<dbReference type="PROSITE" id="PS51891">
    <property type="entry name" value="CENP_V_GFA"/>
    <property type="match status" value="1"/>
</dbReference>
<evidence type="ECO:0000313" key="7">
    <source>
        <dbReference type="Proteomes" id="UP000660729"/>
    </source>
</evidence>
<name>A0A8H6RGT1_9PEZI</name>
<evidence type="ECO:0000259" key="5">
    <source>
        <dbReference type="PROSITE" id="PS51891"/>
    </source>
</evidence>
<sequence>MSDFDPPSTETGSCLCKAVNYTLNGVRLTRVICACDNCQRMSGSVFSSIRHYKDATLTLDSGADVIKKYEDSNTKSGNTTERWFCGNCGSQLYGYSPTFKLYILRAGCMNNEEEKVAKPMAASFAERVPTWIEKLGVMADYPAVVAYFMSLAKSPKLHGQSE</sequence>
<keyword evidence="3" id="KW-0862">Zinc</keyword>